<dbReference type="PANTHER" id="PTHR46038">
    <property type="entry name" value="EXPRESSED PROTEIN-RELATED"/>
    <property type="match status" value="1"/>
</dbReference>
<dbReference type="GeneID" id="109711013"/>
<proteinExistence type="predicted"/>
<evidence type="ECO:0000259" key="2">
    <source>
        <dbReference type="Pfam" id="PF03407"/>
    </source>
</evidence>
<keyword evidence="3" id="KW-1185">Reference proteome</keyword>
<evidence type="ECO:0000313" key="4">
    <source>
        <dbReference type="RefSeq" id="XP_020089469.1"/>
    </source>
</evidence>
<dbReference type="PANTHER" id="PTHR46038:SF13">
    <property type="entry name" value="GLYCOSYLTRANSFERASE"/>
    <property type="match status" value="1"/>
</dbReference>
<dbReference type="RefSeq" id="XP_020089469.1">
    <property type="nucleotide sequence ID" value="XM_020233880.1"/>
</dbReference>
<protein>
    <submittedName>
        <fullName evidence="4">Uncharacterized protein At4g15970-like</fullName>
    </submittedName>
</protein>
<feature type="transmembrane region" description="Helical" evidence="1">
    <location>
        <begin position="12"/>
        <end position="30"/>
    </location>
</feature>
<dbReference type="InterPro" id="IPR005069">
    <property type="entry name" value="Nucl-diP-sugar_transferase"/>
</dbReference>
<dbReference type="InterPro" id="IPR044821">
    <property type="entry name" value="At1g28695/At4g15970-like"/>
</dbReference>
<organism evidence="3 4">
    <name type="scientific">Ananas comosus</name>
    <name type="common">Pineapple</name>
    <name type="synonym">Ananas ananas</name>
    <dbReference type="NCBI Taxonomy" id="4615"/>
    <lineage>
        <taxon>Eukaryota</taxon>
        <taxon>Viridiplantae</taxon>
        <taxon>Streptophyta</taxon>
        <taxon>Embryophyta</taxon>
        <taxon>Tracheophyta</taxon>
        <taxon>Spermatophyta</taxon>
        <taxon>Magnoliopsida</taxon>
        <taxon>Liliopsida</taxon>
        <taxon>Poales</taxon>
        <taxon>Bromeliaceae</taxon>
        <taxon>Bromelioideae</taxon>
        <taxon>Ananas</taxon>
    </lineage>
</organism>
<dbReference type="OrthoDB" id="540503at2759"/>
<evidence type="ECO:0000256" key="1">
    <source>
        <dbReference type="SAM" id="Phobius"/>
    </source>
</evidence>
<dbReference type="Pfam" id="PF03407">
    <property type="entry name" value="Nucleotid_trans"/>
    <property type="match status" value="1"/>
</dbReference>
<evidence type="ECO:0000313" key="3">
    <source>
        <dbReference type="Proteomes" id="UP000515123"/>
    </source>
</evidence>
<gene>
    <name evidence="4" type="primary">LOC109711013</name>
</gene>
<name>A0A6P5F0V3_ANACO</name>
<sequence>MKGNTMNNLQPFITFLLGAAAATVFILFFVSSNAGERSFEILALRNGTQRAEFSSEEEAAGNISVASSLEEVQVVANGTKLMAPKEEEQQQQQDNKDDAASSDEQELVGILRAAAMDGDTVIMTSLNEAWAAPGSLLDLFLESFHVGEQIGHLLNHLVIVAVDPEALARCKSVHPYCYYLRVGDAGADFTKEKVFMSKDYLDMMWSRNRFQQKILELGYNFLFTDVDILWFRNPFRHISLFAHITFSSDLYRGNPDDLGNFPNGGFLYVKSSNRTIEFYKNWYLVRDRWPGANEQWVFNQIKHNFSAEYGVNIQFIDTAICSGFCSLGKDLNRICTVHANCCVGLGNKLYDLRNLISDWKNYTALPWEEKMKGWFSWRVPGRCIH</sequence>
<accession>A0A6P5F0V3</accession>
<keyword evidence="1" id="KW-0472">Membrane</keyword>
<reference evidence="3" key="1">
    <citation type="journal article" date="2015" name="Nat. Genet.">
        <title>The pineapple genome and the evolution of CAM photosynthesis.</title>
        <authorList>
            <person name="Ming R."/>
            <person name="VanBuren R."/>
            <person name="Wai C.M."/>
            <person name="Tang H."/>
            <person name="Schatz M.C."/>
            <person name="Bowers J.E."/>
            <person name="Lyons E."/>
            <person name="Wang M.L."/>
            <person name="Chen J."/>
            <person name="Biggers E."/>
            <person name="Zhang J."/>
            <person name="Huang L."/>
            <person name="Zhang L."/>
            <person name="Miao W."/>
            <person name="Zhang J."/>
            <person name="Ye Z."/>
            <person name="Miao C."/>
            <person name="Lin Z."/>
            <person name="Wang H."/>
            <person name="Zhou H."/>
            <person name="Yim W.C."/>
            <person name="Priest H.D."/>
            <person name="Zheng C."/>
            <person name="Woodhouse M."/>
            <person name="Edger P.P."/>
            <person name="Guyot R."/>
            <person name="Guo H.B."/>
            <person name="Guo H."/>
            <person name="Zheng G."/>
            <person name="Singh R."/>
            <person name="Sharma A."/>
            <person name="Min X."/>
            <person name="Zheng Y."/>
            <person name="Lee H."/>
            <person name="Gurtowski J."/>
            <person name="Sedlazeck F.J."/>
            <person name="Harkess A."/>
            <person name="McKain M.R."/>
            <person name="Liao Z."/>
            <person name="Fang J."/>
            <person name="Liu J."/>
            <person name="Zhang X."/>
            <person name="Zhang Q."/>
            <person name="Hu W."/>
            <person name="Qin Y."/>
            <person name="Wang K."/>
            <person name="Chen L.Y."/>
            <person name="Shirley N."/>
            <person name="Lin Y.R."/>
            <person name="Liu L.Y."/>
            <person name="Hernandez A.G."/>
            <person name="Wright C.L."/>
            <person name="Bulone V."/>
            <person name="Tuskan G.A."/>
            <person name="Heath K."/>
            <person name="Zee F."/>
            <person name="Moore P.H."/>
            <person name="Sunkar R."/>
            <person name="Leebens-Mack J.H."/>
            <person name="Mockler T."/>
            <person name="Bennetzen J.L."/>
            <person name="Freeling M."/>
            <person name="Sankoff D."/>
            <person name="Paterson A.H."/>
            <person name="Zhu X."/>
            <person name="Yang X."/>
            <person name="Smith J.A."/>
            <person name="Cushman J.C."/>
            <person name="Paull R.E."/>
            <person name="Yu Q."/>
        </authorList>
    </citation>
    <scope>NUCLEOTIDE SEQUENCE [LARGE SCALE GENOMIC DNA]</scope>
    <source>
        <strain evidence="3">cv. F153</strain>
    </source>
</reference>
<dbReference type="AlphaFoldDB" id="A0A6P5F0V3"/>
<keyword evidence="1" id="KW-1133">Transmembrane helix</keyword>
<feature type="domain" description="Nucleotide-diphospho-sugar transferase" evidence="2">
    <location>
        <begin position="152"/>
        <end position="352"/>
    </location>
</feature>
<keyword evidence="1" id="KW-0812">Transmembrane</keyword>
<dbReference type="Gramene" id="Aco004598.1.mrna1">
    <property type="protein sequence ID" value="Aco004598.1.mrna1"/>
    <property type="gene ID" value="Aco004598.1.path1"/>
</dbReference>
<dbReference type="Proteomes" id="UP000515123">
    <property type="component" value="Linkage group 5"/>
</dbReference>
<reference evidence="4" key="2">
    <citation type="submission" date="2025-08" db="UniProtKB">
        <authorList>
            <consortium name="RefSeq"/>
        </authorList>
    </citation>
    <scope>IDENTIFICATION</scope>
    <source>
        <tissue evidence="4">Leaf</tissue>
    </source>
</reference>